<dbReference type="PANTHER" id="PTHR44591:SF3">
    <property type="entry name" value="RESPONSE REGULATORY DOMAIN-CONTAINING PROTEIN"/>
    <property type="match status" value="1"/>
</dbReference>
<organism evidence="4 5">
    <name type="scientific">Pedobacter aquae</name>
    <dbReference type="NCBI Taxonomy" id="2605747"/>
    <lineage>
        <taxon>Bacteria</taxon>
        <taxon>Pseudomonadati</taxon>
        <taxon>Bacteroidota</taxon>
        <taxon>Sphingobacteriia</taxon>
        <taxon>Sphingobacteriales</taxon>
        <taxon>Sphingobacteriaceae</taxon>
        <taxon>Pedobacter</taxon>
    </lineage>
</organism>
<dbReference type="GO" id="GO:0000160">
    <property type="term" value="P:phosphorelay signal transduction system"/>
    <property type="evidence" value="ECO:0007669"/>
    <property type="project" value="InterPro"/>
</dbReference>
<sequence length="132" mass="15112">MRLQATYLEFMPLILILDDDQEFLDILKSYLQNHGFEVVTASYTADIFILIQEHQPRLIILDFLINGLNGGEICSVIKKNPQTVAIPVILMSAFDKLIYSLGNYGYDVFLSKPFDLTTILIHVKNLTHHDEL</sequence>
<evidence type="ECO:0000313" key="4">
    <source>
        <dbReference type="EMBL" id="QEK51331.1"/>
    </source>
</evidence>
<dbReference type="InterPro" id="IPR011006">
    <property type="entry name" value="CheY-like_superfamily"/>
</dbReference>
<gene>
    <name evidence="4" type="ORF">FYC62_06365</name>
</gene>
<dbReference type="Gene3D" id="3.40.50.2300">
    <property type="match status" value="1"/>
</dbReference>
<dbReference type="KEGG" id="pej:FYC62_06365"/>
<evidence type="ECO:0000256" key="2">
    <source>
        <dbReference type="PROSITE-ProRule" id="PRU00169"/>
    </source>
</evidence>
<dbReference type="InterPro" id="IPR001789">
    <property type="entry name" value="Sig_transdc_resp-reg_receiver"/>
</dbReference>
<evidence type="ECO:0000313" key="5">
    <source>
        <dbReference type="Proteomes" id="UP000323653"/>
    </source>
</evidence>
<keyword evidence="1 2" id="KW-0597">Phosphoprotein</keyword>
<dbReference type="Proteomes" id="UP000323653">
    <property type="component" value="Chromosome"/>
</dbReference>
<feature type="modified residue" description="4-aspartylphosphate" evidence="2">
    <location>
        <position position="62"/>
    </location>
</feature>
<dbReference type="PANTHER" id="PTHR44591">
    <property type="entry name" value="STRESS RESPONSE REGULATOR PROTEIN 1"/>
    <property type="match status" value="1"/>
</dbReference>
<accession>A0A5C0VI27</accession>
<reference evidence="4 5" key="1">
    <citation type="submission" date="2019-08" db="EMBL/GenBank/DDBJ databases">
        <title>Pedobacter sp. nov., isolated from Han river, South Korea.</title>
        <authorList>
            <person name="Lee D.-H."/>
            <person name="Kim Y.-S."/>
            <person name="Hwang E.-M."/>
            <person name="Le Tran T.C."/>
            <person name="Cha C.-J."/>
        </authorList>
    </citation>
    <scope>NUCLEOTIDE SEQUENCE [LARGE SCALE GENOMIC DNA]</scope>
    <source>
        <strain evidence="4 5">CJ43</strain>
    </source>
</reference>
<dbReference type="PROSITE" id="PS50110">
    <property type="entry name" value="RESPONSE_REGULATORY"/>
    <property type="match status" value="1"/>
</dbReference>
<feature type="domain" description="Response regulatory" evidence="3">
    <location>
        <begin position="13"/>
        <end position="127"/>
    </location>
</feature>
<proteinExistence type="predicted"/>
<dbReference type="SUPFAM" id="SSF52172">
    <property type="entry name" value="CheY-like"/>
    <property type="match status" value="1"/>
</dbReference>
<keyword evidence="5" id="KW-1185">Reference proteome</keyword>
<dbReference type="SMART" id="SM00448">
    <property type="entry name" value="REC"/>
    <property type="match status" value="1"/>
</dbReference>
<dbReference type="Pfam" id="PF00072">
    <property type="entry name" value="Response_reg"/>
    <property type="match status" value="1"/>
</dbReference>
<dbReference type="RefSeq" id="WP_149074347.1">
    <property type="nucleotide sequence ID" value="NZ_CP043329.1"/>
</dbReference>
<evidence type="ECO:0000256" key="1">
    <source>
        <dbReference type="ARBA" id="ARBA00022553"/>
    </source>
</evidence>
<dbReference type="AlphaFoldDB" id="A0A5C0VI27"/>
<dbReference type="InterPro" id="IPR050595">
    <property type="entry name" value="Bact_response_regulator"/>
</dbReference>
<dbReference type="EMBL" id="CP043329">
    <property type="protein sequence ID" value="QEK51331.1"/>
    <property type="molecule type" value="Genomic_DNA"/>
</dbReference>
<protein>
    <submittedName>
        <fullName evidence="4">Response regulator</fullName>
    </submittedName>
</protein>
<name>A0A5C0VI27_9SPHI</name>
<evidence type="ECO:0000259" key="3">
    <source>
        <dbReference type="PROSITE" id="PS50110"/>
    </source>
</evidence>